<dbReference type="SUPFAM" id="SSF51126">
    <property type="entry name" value="Pectin lyase-like"/>
    <property type="match status" value="1"/>
</dbReference>
<evidence type="ECO:0000256" key="2">
    <source>
        <dbReference type="ARBA" id="ARBA00022801"/>
    </source>
</evidence>
<comment type="similarity">
    <text evidence="1 4">Belongs to the glycosyl hydrolase 28 family.</text>
</comment>
<accession>A0A191XT56</accession>
<dbReference type="InterPro" id="IPR000743">
    <property type="entry name" value="Glyco_hydro_28"/>
</dbReference>
<dbReference type="AlphaFoldDB" id="A0A191XT56"/>
<dbReference type="PANTHER" id="PTHR31339">
    <property type="entry name" value="PECTIN LYASE-RELATED"/>
    <property type="match status" value="1"/>
</dbReference>
<dbReference type="InterPro" id="IPR006626">
    <property type="entry name" value="PbH1"/>
</dbReference>
<name>A0A191XT56_SIPSI</name>
<dbReference type="InterPro" id="IPR012334">
    <property type="entry name" value="Pectin_lyas_fold"/>
</dbReference>
<dbReference type="GO" id="GO:0005975">
    <property type="term" value="P:carbohydrate metabolic process"/>
    <property type="evidence" value="ECO:0007669"/>
    <property type="project" value="InterPro"/>
</dbReference>
<dbReference type="Pfam" id="PF00295">
    <property type="entry name" value="Glyco_hydro_28"/>
    <property type="match status" value="1"/>
</dbReference>
<dbReference type="EMBL" id="KT921988">
    <property type="protein sequence ID" value="ANJ43661.1"/>
    <property type="molecule type" value="mRNA"/>
</dbReference>
<proteinExistence type="evidence at transcript level"/>
<evidence type="ECO:0000256" key="5">
    <source>
        <dbReference type="SAM" id="SignalP"/>
    </source>
</evidence>
<protein>
    <submittedName>
        <fullName evidence="6">Glycoside hydrolase family 28</fullName>
    </submittedName>
</protein>
<feature type="signal peptide" evidence="5">
    <location>
        <begin position="1"/>
        <end position="22"/>
    </location>
</feature>
<dbReference type="SMART" id="SM00710">
    <property type="entry name" value="PbH1"/>
    <property type="match status" value="3"/>
</dbReference>
<dbReference type="GO" id="GO:0004650">
    <property type="term" value="F:polygalacturonase activity"/>
    <property type="evidence" value="ECO:0007669"/>
    <property type="project" value="InterPro"/>
</dbReference>
<dbReference type="PANTHER" id="PTHR31339:SF9">
    <property type="entry name" value="PLASMIN AND FIBRONECTIN-BINDING PROTEIN A"/>
    <property type="match status" value="1"/>
</dbReference>
<evidence type="ECO:0000313" key="6">
    <source>
        <dbReference type="EMBL" id="ANJ43661.1"/>
    </source>
</evidence>
<organism evidence="6">
    <name type="scientific">Sipyloidea sipylus</name>
    <name type="common">Madagascan stick insect</name>
    <name type="synonym">Necroscia sipylus</name>
    <dbReference type="NCBI Taxonomy" id="202427"/>
    <lineage>
        <taxon>Eukaryota</taxon>
        <taxon>Metazoa</taxon>
        <taxon>Ecdysozoa</taxon>
        <taxon>Arthropoda</taxon>
        <taxon>Hexapoda</taxon>
        <taxon>Insecta</taxon>
        <taxon>Pterygota</taxon>
        <taxon>Neoptera</taxon>
        <taxon>Polyneoptera</taxon>
        <taxon>Phasmatodea</taxon>
        <taxon>Verophasmatodea</taxon>
        <taxon>Anareolatae</taxon>
        <taxon>Lonchodidae</taxon>
        <taxon>Necrosciinae</taxon>
        <taxon>Sipyloidea</taxon>
    </lineage>
</organism>
<dbReference type="InterPro" id="IPR011050">
    <property type="entry name" value="Pectin_lyase_fold/virulence"/>
</dbReference>
<keyword evidence="5" id="KW-0732">Signal</keyword>
<dbReference type="Gene3D" id="2.160.20.10">
    <property type="entry name" value="Single-stranded right-handed beta-helix, Pectin lyase-like"/>
    <property type="match status" value="1"/>
</dbReference>
<evidence type="ECO:0000256" key="3">
    <source>
        <dbReference type="ARBA" id="ARBA00023295"/>
    </source>
</evidence>
<feature type="chain" id="PRO_5008249644" evidence="5">
    <location>
        <begin position="23"/>
        <end position="411"/>
    </location>
</feature>
<reference evidence="6" key="1">
    <citation type="journal article" date="2016" name="Sci. Rep.">
        <title>Horizontal Gene Transfer of Pectinases from Bacteria Preceded the Diversification of Stick and Leaf Insects.</title>
        <authorList>
            <person name="Shelomi M."/>
            <person name="Danchin E.G."/>
            <person name="Heckel D."/>
            <person name="Wipfler B."/>
            <person name="Bradler S."/>
            <person name="Zhou X."/>
            <person name="Pauchet Y."/>
        </authorList>
    </citation>
    <scope>NUCLEOTIDE SEQUENCE</scope>
    <source>
        <strain evidence="6">SSI8-3</strain>
        <tissue evidence="6">Midgut</tissue>
    </source>
</reference>
<evidence type="ECO:0000256" key="1">
    <source>
        <dbReference type="ARBA" id="ARBA00008834"/>
    </source>
</evidence>
<keyword evidence="3 4" id="KW-0326">Glycosidase</keyword>
<evidence type="ECO:0000256" key="4">
    <source>
        <dbReference type="RuleBase" id="RU361169"/>
    </source>
</evidence>
<sequence>MKRIIRLENVIAILAIIHIGLARDLRNVTEPKTPEACVSLKASNGDDTNAIQKALESCTKGKAVALSSGIFYSGPLTIPSGVSLLVEKGVTLKALTNPALYDLGANTCGTVNEYGVGCKAFITMLGAKGSGIYGNGTIDGQANVTMTGKNISWWGLSKVALHENKFENNPQLVQINNSMDITLYQITLINSPFYTVAAYETNGFTVWGVTILAPATARNTDGVDPIGSQNVTIAHCYIATGDDNVSIKSQTATSSHISVLNNHFGHGNAMAIGSEVDYGASDVTVSGLTLSGSKIGLHIKSNAFRGGHVTNIFYDNVCIIDVITPIALDMRSTNLAGDRIPVFRNITFSNVYVLTKGRIMMQGFSETDQVEVTLKNVHINKNCTVTEHLAKVTGSLIPDATGTKCGYSGNQ</sequence>
<dbReference type="InterPro" id="IPR051801">
    <property type="entry name" value="GH28_Enzymes"/>
</dbReference>
<keyword evidence="2 4" id="KW-0378">Hydrolase</keyword>